<comment type="caution">
    <text evidence="2">The sequence shown here is derived from an EMBL/GenBank/DDBJ whole genome shotgun (WGS) entry which is preliminary data.</text>
</comment>
<proteinExistence type="predicted"/>
<dbReference type="Gene3D" id="3.90.20.10">
    <property type="match status" value="1"/>
</dbReference>
<dbReference type="AlphaFoldDB" id="X1D3D6"/>
<evidence type="ECO:0000313" key="2">
    <source>
        <dbReference type="EMBL" id="GAH15271.1"/>
    </source>
</evidence>
<protein>
    <submittedName>
        <fullName evidence="2">Uncharacterized protein</fullName>
    </submittedName>
</protein>
<name>X1D3D6_9ZZZZ</name>
<gene>
    <name evidence="2" type="ORF">S01H4_54735</name>
</gene>
<organism evidence="2">
    <name type="scientific">marine sediment metagenome</name>
    <dbReference type="NCBI Taxonomy" id="412755"/>
    <lineage>
        <taxon>unclassified sequences</taxon>
        <taxon>metagenomes</taxon>
        <taxon>ecological metagenomes</taxon>
    </lineage>
</organism>
<feature type="coiled-coil region" evidence="1">
    <location>
        <begin position="66"/>
        <end position="160"/>
    </location>
</feature>
<sequence>MESVVSDVDKMLELNPWLDEQATNQIEKVGKARELIKELYKEIEIDADERFVRYERELMELQAFEKAEIEEIAGEVEEEVETAIGEIEEQMSEVDDQVSRLEDDFDELKTGLKTGLDDIRKTIAELSIKVESMQTAGTMDKELEAEWKKLRDEIRKLNTKIGKNDKEI</sequence>
<keyword evidence="1" id="KW-0175">Coiled coil</keyword>
<accession>X1D3D6</accession>
<feature type="non-terminal residue" evidence="2">
    <location>
        <position position="168"/>
    </location>
</feature>
<reference evidence="2" key="1">
    <citation type="journal article" date="2014" name="Front. Microbiol.">
        <title>High frequency of phylogenetically diverse reductive dehalogenase-homologous genes in deep subseafloor sedimentary metagenomes.</title>
        <authorList>
            <person name="Kawai M."/>
            <person name="Futagami T."/>
            <person name="Toyoda A."/>
            <person name="Takaki Y."/>
            <person name="Nishi S."/>
            <person name="Hori S."/>
            <person name="Arai W."/>
            <person name="Tsubouchi T."/>
            <person name="Morono Y."/>
            <person name="Uchiyama I."/>
            <person name="Ito T."/>
            <person name="Fujiyama A."/>
            <person name="Inagaki F."/>
            <person name="Takami H."/>
        </authorList>
    </citation>
    <scope>NUCLEOTIDE SEQUENCE</scope>
    <source>
        <strain evidence="2">Expedition CK06-06</strain>
    </source>
</reference>
<dbReference type="EMBL" id="BART01031519">
    <property type="protein sequence ID" value="GAH15271.1"/>
    <property type="molecule type" value="Genomic_DNA"/>
</dbReference>
<evidence type="ECO:0000256" key="1">
    <source>
        <dbReference type="SAM" id="Coils"/>
    </source>
</evidence>
<dbReference type="SUPFAM" id="SSF58064">
    <property type="entry name" value="Influenza hemagglutinin (stalk)"/>
    <property type="match status" value="1"/>
</dbReference>